<evidence type="ECO:0000256" key="1">
    <source>
        <dbReference type="ARBA" id="ARBA00003982"/>
    </source>
</evidence>
<dbReference type="Gene3D" id="2.40.30.10">
    <property type="entry name" value="Translation factors"/>
    <property type="match status" value="2"/>
</dbReference>
<feature type="region of interest" description="Disordered" evidence="5">
    <location>
        <begin position="1"/>
        <end position="33"/>
    </location>
</feature>
<dbReference type="PANTHER" id="PTHR43721:SF9">
    <property type="entry name" value="GTP-BINDING PROTEIN 1"/>
    <property type="match status" value="1"/>
</dbReference>
<dbReference type="GO" id="GO:0003746">
    <property type="term" value="F:translation elongation factor activity"/>
    <property type="evidence" value="ECO:0007669"/>
    <property type="project" value="TreeGrafter"/>
</dbReference>
<comment type="function">
    <text evidence="1">This protein promotes the GTP-dependent binding of aminoacyl-tRNA to the A-site of ribosomes during protein biosynthesis.</text>
</comment>
<comment type="caution">
    <text evidence="7">The sequence shown here is derived from an EMBL/GenBank/DDBJ whole genome shotgun (WGS) entry which is preliminary data.</text>
</comment>
<keyword evidence="4" id="KW-0342">GTP-binding</keyword>
<sequence length="548" mass="59065">MAASSPRKPGQAGGACAPLTSHVPDPEAGLDPKEESAARLDHALEALRLEVGSAGEALVQVGAPNGWGPQILAEEQLDAILKRIDTEMNAAGADINILRRRKVQCSRPDAGKAESAAADVLVRRRAGVANPMEVRVAIIGNVDSGKSTMVGVLTRSMLDDGRGLARSKVFKHGHEELTGRTSSIGQHNLCLDSHGDILNDSMFRTNSSGDYIARSAKVVTLVDLAGHERYFKTTAFGLTGHLPDYACLIVGANAGIVGMCKEHLGVALALKTPVFFVVTKVDICPEHILKETMGALHTILKKPGVKKKPFMVRTRDDVLTCARHIHTDSLAPIFLTSSVTGAGLDLVRMFYNLLPQRQKWSDKAGGYAEFIIDETFGVPGVGVVVAGTVKSGVIHTNATLLLGPDVGDGSFKATAIKSIHYKRLPVTKVVAGQTAALALKKVKRSAVRKGMVLVDERLKPKASWEFDADIAILTHSTTIQPRYQAVIHCEIVRQAARVVAMDRERLRSGDRACVRFRFLQRPEYLTAGTRFVFREGRTKGIGMVVGVE</sequence>
<feature type="domain" description="Tr-type G" evidence="6">
    <location>
        <begin position="131"/>
        <end position="359"/>
    </location>
</feature>
<dbReference type="Pfam" id="PF00009">
    <property type="entry name" value="GTP_EFTU"/>
    <property type="match status" value="1"/>
</dbReference>
<evidence type="ECO:0000256" key="4">
    <source>
        <dbReference type="ARBA" id="ARBA00023134"/>
    </source>
</evidence>
<dbReference type="Gene3D" id="3.40.50.300">
    <property type="entry name" value="P-loop containing nucleotide triphosphate hydrolases"/>
    <property type="match status" value="1"/>
</dbReference>
<dbReference type="PANTHER" id="PTHR43721">
    <property type="entry name" value="ELONGATION FACTOR TU-RELATED"/>
    <property type="match status" value="1"/>
</dbReference>
<protein>
    <recommendedName>
        <fullName evidence="6">Tr-type G domain-containing protein</fullName>
    </recommendedName>
</protein>
<reference evidence="7 8" key="1">
    <citation type="journal article" date="2024" name="Nat. Commun.">
        <title>Phylogenomics reveals the evolutionary origins of lichenization in chlorophyte algae.</title>
        <authorList>
            <person name="Puginier C."/>
            <person name="Libourel C."/>
            <person name="Otte J."/>
            <person name="Skaloud P."/>
            <person name="Haon M."/>
            <person name="Grisel S."/>
            <person name="Petersen M."/>
            <person name="Berrin J.G."/>
            <person name="Delaux P.M."/>
            <person name="Dal Grande F."/>
            <person name="Keller J."/>
        </authorList>
    </citation>
    <scope>NUCLEOTIDE SEQUENCE [LARGE SCALE GENOMIC DNA]</scope>
    <source>
        <strain evidence="7 8">SAG 2043</strain>
    </source>
</reference>
<accession>A0AAW1PAQ1</accession>
<dbReference type="SUPFAM" id="SSF50447">
    <property type="entry name" value="Translation proteins"/>
    <property type="match status" value="1"/>
</dbReference>
<dbReference type="AlphaFoldDB" id="A0AAW1PAQ1"/>
<keyword evidence="8" id="KW-1185">Reference proteome</keyword>
<dbReference type="FunFam" id="2.40.30.10:FF:000014">
    <property type="entry name" value="Probable GTP-binding protein 1"/>
    <property type="match status" value="1"/>
</dbReference>
<dbReference type="InterPro" id="IPR027417">
    <property type="entry name" value="P-loop_NTPase"/>
</dbReference>
<dbReference type="InterPro" id="IPR004161">
    <property type="entry name" value="EFTu-like_2"/>
</dbReference>
<dbReference type="InterPro" id="IPR035531">
    <property type="entry name" value="GTPBP1-like"/>
</dbReference>
<evidence type="ECO:0000313" key="7">
    <source>
        <dbReference type="EMBL" id="KAK9810446.1"/>
    </source>
</evidence>
<evidence type="ECO:0000313" key="8">
    <source>
        <dbReference type="Proteomes" id="UP001489004"/>
    </source>
</evidence>
<dbReference type="FunFam" id="3.40.50.300:FF:000091">
    <property type="entry name" value="Probable GTP-binding protein 1"/>
    <property type="match status" value="1"/>
</dbReference>
<dbReference type="GO" id="GO:0003924">
    <property type="term" value="F:GTPase activity"/>
    <property type="evidence" value="ECO:0007669"/>
    <property type="project" value="InterPro"/>
</dbReference>
<dbReference type="CDD" id="cd03708">
    <property type="entry name" value="GTPBP_III"/>
    <property type="match status" value="1"/>
</dbReference>
<dbReference type="InterPro" id="IPR009000">
    <property type="entry name" value="Transl_B-barrel_sf"/>
</dbReference>
<dbReference type="CDD" id="cd03694">
    <property type="entry name" value="GTPBP_II"/>
    <property type="match status" value="1"/>
</dbReference>
<dbReference type="SUPFAM" id="SSF50465">
    <property type="entry name" value="EF-Tu/eEF-1alpha/eIF2-gamma C-terminal domain"/>
    <property type="match status" value="1"/>
</dbReference>
<organism evidence="7 8">
    <name type="scientific">[Myrmecia] bisecta</name>
    <dbReference type="NCBI Taxonomy" id="41462"/>
    <lineage>
        <taxon>Eukaryota</taxon>
        <taxon>Viridiplantae</taxon>
        <taxon>Chlorophyta</taxon>
        <taxon>core chlorophytes</taxon>
        <taxon>Trebouxiophyceae</taxon>
        <taxon>Trebouxiales</taxon>
        <taxon>Trebouxiaceae</taxon>
        <taxon>Myrmecia</taxon>
    </lineage>
</organism>
<dbReference type="InterPro" id="IPR050055">
    <property type="entry name" value="EF-Tu_GTPase"/>
</dbReference>
<proteinExistence type="inferred from homology"/>
<dbReference type="Pfam" id="PF03144">
    <property type="entry name" value="GTP_EFTU_D2"/>
    <property type="match status" value="1"/>
</dbReference>
<dbReference type="EMBL" id="JALJOR010000010">
    <property type="protein sequence ID" value="KAK9810446.1"/>
    <property type="molecule type" value="Genomic_DNA"/>
</dbReference>
<evidence type="ECO:0000256" key="2">
    <source>
        <dbReference type="ARBA" id="ARBA00007249"/>
    </source>
</evidence>
<evidence type="ECO:0000256" key="5">
    <source>
        <dbReference type="SAM" id="MobiDB-lite"/>
    </source>
</evidence>
<dbReference type="GO" id="GO:0005525">
    <property type="term" value="F:GTP binding"/>
    <property type="evidence" value="ECO:0007669"/>
    <property type="project" value="UniProtKB-KW"/>
</dbReference>
<gene>
    <name evidence="7" type="ORF">WJX72_010850</name>
</gene>
<dbReference type="Proteomes" id="UP001489004">
    <property type="component" value="Unassembled WGS sequence"/>
</dbReference>
<name>A0AAW1PAQ1_9CHLO</name>
<comment type="similarity">
    <text evidence="2">Belongs to the TRAFAC class translation factor GTPase superfamily. Classic translation factor GTPase family. EF-Tu/EF-1A subfamily.</text>
</comment>
<dbReference type="CDD" id="cd04165">
    <property type="entry name" value="GTPBP1_like"/>
    <property type="match status" value="1"/>
</dbReference>
<evidence type="ECO:0000259" key="6">
    <source>
        <dbReference type="PROSITE" id="PS51722"/>
    </source>
</evidence>
<dbReference type="InterPro" id="IPR000795">
    <property type="entry name" value="T_Tr_GTP-bd_dom"/>
</dbReference>
<dbReference type="PROSITE" id="PS51722">
    <property type="entry name" value="G_TR_2"/>
    <property type="match status" value="1"/>
</dbReference>
<keyword evidence="3" id="KW-0547">Nucleotide-binding</keyword>
<evidence type="ECO:0000256" key="3">
    <source>
        <dbReference type="ARBA" id="ARBA00022741"/>
    </source>
</evidence>
<dbReference type="SUPFAM" id="SSF52540">
    <property type="entry name" value="P-loop containing nucleoside triphosphate hydrolases"/>
    <property type="match status" value="1"/>
</dbReference>
<dbReference type="InterPro" id="IPR009001">
    <property type="entry name" value="Transl_elong_EF1A/Init_IF2_C"/>
</dbReference>